<keyword evidence="7" id="KW-0408">Iron</keyword>
<evidence type="ECO:0000259" key="15">
    <source>
        <dbReference type="PROSITE" id="PS51184"/>
    </source>
</evidence>
<name>A0A835HCW6_9MAGN</name>
<evidence type="ECO:0000256" key="2">
    <source>
        <dbReference type="ARBA" id="ARBA00006801"/>
    </source>
</evidence>
<dbReference type="InterPro" id="IPR003347">
    <property type="entry name" value="JmjC_dom"/>
</dbReference>
<dbReference type="GO" id="GO:0008270">
    <property type="term" value="F:zinc ion binding"/>
    <property type="evidence" value="ECO:0007669"/>
    <property type="project" value="UniProtKB-KW"/>
</dbReference>
<feature type="compositionally biased region" description="Basic and acidic residues" evidence="13">
    <location>
        <begin position="277"/>
        <end position="295"/>
    </location>
</feature>
<evidence type="ECO:0000256" key="9">
    <source>
        <dbReference type="ARBA" id="ARBA00023163"/>
    </source>
</evidence>
<proteinExistence type="inferred from homology"/>
<dbReference type="InterPro" id="IPR001841">
    <property type="entry name" value="Znf_RING"/>
</dbReference>
<dbReference type="PANTHER" id="PTHR12549">
    <property type="entry name" value="JMJC DOMAIN-CONTAINING HISTONE DEMETHYLATION PROTEIN"/>
    <property type="match status" value="1"/>
</dbReference>
<dbReference type="InterPro" id="IPR045109">
    <property type="entry name" value="LSDs-like"/>
</dbReference>
<accession>A0A835HCW6</accession>
<feature type="domain" description="RING-type" evidence="14">
    <location>
        <begin position="84"/>
        <end position="131"/>
    </location>
</feature>
<dbReference type="PANTHER" id="PTHR12549:SF11">
    <property type="entry name" value="LYSINE-SPECIFIC DEMETHYLASE JMJ25"/>
    <property type="match status" value="1"/>
</dbReference>
<dbReference type="GO" id="GO:0003712">
    <property type="term" value="F:transcription coregulator activity"/>
    <property type="evidence" value="ECO:0007669"/>
    <property type="project" value="TreeGrafter"/>
</dbReference>
<evidence type="ECO:0000313" key="17">
    <source>
        <dbReference type="Proteomes" id="UP000631114"/>
    </source>
</evidence>
<keyword evidence="17" id="KW-1185">Reference proteome</keyword>
<protein>
    <submittedName>
        <fullName evidence="16">Uncharacterized protein</fullName>
    </submittedName>
</protein>
<dbReference type="Proteomes" id="UP000631114">
    <property type="component" value="Unassembled WGS sequence"/>
</dbReference>
<dbReference type="GO" id="GO:0000118">
    <property type="term" value="C:histone deacetylase complex"/>
    <property type="evidence" value="ECO:0007669"/>
    <property type="project" value="TreeGrafter"/>
</dbReference>
<dbReference type="PROSITE" id="PS51184">
    <property type="entry name" value="JMJC"/>
    <property type="match status" value="1"/>
</dbReference>
<dbReference type="SUPFAM" id="SSF51197">
    <property type="entry name" value="Clavaminate synthase-like"/>
    <property type="match status" value="1"/>
</dbReference>
<evidence type="ECO:0000256" key="5">
    <source>
        <dbReference type="ARBA" id="ARBA00022833"/>
    </source>
</evidence>
<evidence type="ECO:0000313" key="16">
    <source>
        <dbReference type="EMBL" id="KAF9596149.1"/>
    </source>
</evidence>
<evidence type="ECO:0000256" key="12">
    <source>
        <dbReference type="PROSITE-ProRule" id="PRU00175"/>
    </source>
</evidence>
<dbReference type="AlphaFoldDB" id="A0A835HCW6"/>
<dbReference type="GO" id="GO:0000785">
    <property type="term" value="C:chromatin"/>
    <property type="evidence" value="ECO:0007669"/>
    <property type="project" value="TreeGrafter"/>
</dbReference>
<dbReference type="PROSITE" id="PS50089">
    <property type="entry name" value="ZF_RING_2"/>
    <property type="match status" value="1"/>
</dbReference>
<evidence type="ECO:0000256" key="13">
    <source>
        <dbReference type="SAM" id="MobiDB-lite"/>
    </source>
</evidence>
<keyword evidence="6" id="KW-0560">Oxidoreductase</keyword>
<evidence type="ECO:0000256" key="3">
    <source>
        <dbReference type="ARBA" id="ARBA00022723"/>
    </source>
</evidence>
<feature type="domain" description="JmjC" evidence="15">
    <location>
        <begin position="530"/>
        <end position="773"/>
    </location>
</feature>
<evidence type="ECO:0000256" key="8">
    <source>
        <dbReference type="ARBA" id="ARBA00023015"/>
    </source>
</evidence>
<organism evidence="16 17">
    <name type="scientific">Coptis chinensis</name>
    <dbReference type="NCBI Taxonomy" id="261450"/>
    <lineage>
        <taxon>Eukaryota</taxon>
        <taxon>Viridiplantae</taxon>
        <taxon>Streptophyta</taxon>
        <taxon>Embryophyta</taxon>
        <taxon>Tracheophyta</taxon>
        <taxon>Spermatophyta</taxon>
        <taxon>Magnoliopsida</taxon>
        <taxon>Ranunculales</taxon>
        <taxon>Ranunculaceae</taxon>
        <taxon>Coptidoideae</taxon>
        <taxon>Coptis</taxon>
    </lineage>
</organism>
<comment type="caution">
    <text evidence="16">The sequence shown here is derived from an EMBL/GenBank/DDBJ whole genome shotgun (WGS) entry which is preliminary data.</text>
</comment>
<sequence length="808" mass="92264">MRKKKRNHEVLDNQVTMETKNNVAAEVLKVKSEFLEKSGSNEEENSNVIKDTSVTIPSSMGRAKRRTAHKKKVTSLGCHQSSMCHQCQRNDKGKVVRCMECGSKRYCFPCIEKWYPQMSHEEIAESCPVCRGNCNCKACLRKNEISKEKYNSAMDISKDDKVNYSTYMLHSLLPILKEIDKDQTREKEVEAKIRGVAVSEIKLQQSDCASYEHVYCDNCRTSIFDFHRNCVSCSYDLCLTCCWEICNACNPGAGEKVTVEYSYRGSKYHHGGMAQEQHMESRPDPSSENVSREKSEWKVEGNGRISCPQKEIGGCSGFLELKCLFPENWVSEMKTRAEEIAARHKPLTDHGTSTRWCTCFNSVGEIDWGNKNLIKAACREYSNDNYLYCQSAKDIQQNDINHFQKHWINGQPIIVHDVLKLTSGLSWEPMVTCRALREKKNSRDLSRKMKTSNGLSHLEVIAIDCLRWCEVEINIFQIFKGYVDGMAHEDLWPMMLKLKDWPPSNFFEEHLPCHGGEFISSLPFQEYTNPNYGYLNLAVKLPKASLKPDLGPKAYIAYGTAEELGRGDSVTKLHCDMSGAVYVLMHTAEVNLMPQQVESIDRLKVKCHEQDRKEHVGTTSEFSKVLTECLSPSNEKCLSETVGTSSTSKTHCSQTAEGGALWDIFRRQDVTMLKEYLIKHSGEFMHTYCSPVEQVIHPIHDQTFYLTSEHKKNLKKEFGIEPWTFVQKLGEAVFIPAGCPYQYRNMKSCLEVAIEFVSPENVNECIHLAQEFRELPQDHIAKEDKLEVKKMILQAISQAVSELEQLSN</sequence>
<dbReference type="GO" id="GO:0006357">
    <property type="term" value="P:regulation of transcription by RNA polymerase II"/>
    <property type="evidence" value="ECO:0007669"/>
    <property type="project" value="TreeGrafter"/>
</dbReference>
<evidence type="ECO:0000256" key="11">
    <source>
        <dbReference type="ARBA" id="ARBA00060112"/>
    </source>
</evidence>
<dbReference type="GO" id="GO:0016491">
    <property type="term" value="F:oxidoreductase activity"/>
    <property type="evidence" value="ECO:0007669"/>
    <property type="project" value="UniProtKB-KW"/>
</dbReference>
<keyword evidence="10" id="KW-0539">Nucleus</keyword>
<evidence type="ECO:0000256" key="6">
    <source>
        <dbReference type="ARBA" id="ARBA00023002"/>
    </source>
</evidence>
<dbReference type="Pfam" id="PF10497">
    <property type="entry name" value="zf-4CXXC_R1"/>
    <property type="match status" value="1"/>
</dbReference>
<keyword evidence="4 12" id="KW-0863">Zinc-finger</keyword>
<keyword evidence="9" id="KW-0804">Transcription</keyword>
<dbReference type="FunFam" id="2.60.120.650:FF:000026">
    <property type="entry name" value="Transcription factor jumonji domain-containing protein"/>
    <property type="match status" value="1"/>
</dbReference>
<comment type="subcellular location">
    <subcellularLocation>
        <location evidence="1">Nucleus</location>
    </subcellularLocation>
</comment>
<evidence type="ECO:0000256" key="7">
    <source>
        <dbReference type="ARBA" id="ARBA00023004"/>
    </source>
</evidence>
<dbReference type="GO" id="GO:0031490">
    <property type="term" value="F:chromatin DNA binding"/>
    <property type="evidence" value="ECO:0007669"/>
    <property type="project" value="TreeGrafter"/>
</dbReference>
<keyword evidence="5" id="KW-0862">Zinc</keyword>
<evidence type="ECO:0000256" key="4">
    <source>
        <dbReference type="ARBA" id="ARBA00022771"/>
    </source>
</evidence>
<dbReference type="GO" id="GO:0032454">
    <property type="term" value="F:histone H3K9 demethylase activity"/>
    <property type="evidence" value="ECO:0007669"/>
    <property type="project" value="InterPro"/>
</dbReference>
<reference evidence="16 17" key="1">
    <citation type="submission" date="2020-10" db="EMBL/GenBank/DDBJ databases">
        <title>The Coptis chinensis genome and diversification of protoberbering-type alkaloids.</title>
        <authorList>
            <person name="Wang B."/>
            <person name="Shu S."/>
            <person name="Song C."/>
            <person name="Liu Y."/>
        </authorList>
    </citation>
    <scope>NUCLEOTIDE SEQUENCE [LARGE SCALE GENOMIC DNA]</scope>
    <source>
        <strain evidence="16">HL-2020</strain>
        <tissue evidence="16">Leaf</tissue>
    </source>
</reference>
<dbReference type="InterPro" id="IPR018866">
    <property type="entry name" value="Znf-4CXXC_R1"/>
</dbReference>
<evidence type="ECO:0000256" key="10">
    <source>
        <dbReference type="ARBA" id="ARBA00023242"/>
    </source>
</evidence>
<evidence type="ECO:0000256" key="1">
    <source>
        <dbReference type="ARBA" id="ARBA00004123"/>
    </source>
</evidence>
<keyword evidence="8" id="KW-0805">Transcription regulation</keyword>
<gene>
    <name evidence="16" type="ORF">IFM89_007467</name>
</gene>
<dbReference type="OrthoDB" id="1667110at2759"/>
<feature type="region of interest" description="Disordered" evidence="13">
    <location>
        <begin position="272"/>
        <end position="295"/>
    </location>
</feature>
<comment type="function">
    <text evidence="11">May function as histone H3 lysine demethylase and be involved in regulation of gene expression.</text>
</comment>
<dbReference type="Gene3D" id="2.60.120.650">
    <property type="entry name" value="Cupin"/>
    <property type="match status" value="1"/>
</dbReference>
<dbReference type="SMART" id="SM00558">
    <property type="entry name" value="JmjC"/>
    <property type="match status" value="1"/>
</dbReference>
<dbReference type="Pfam" id="PF02373">
    <property type="entry name" value="JmjC"/>
    <property type="match status" value="1"/>
</dbReference>
<keyword evidence="3" id="KW-0479">Metal-binding</keyword>
<dbReference type="EMBL" id="JADFTS010000007">
    <property type="protein sequence ID" value="KAF9596149.1"/>
    <property type="molecule type" value="Genomic_DNA"/>
</dbReference>
<evidence type="ECO:0000259" key="14">
    <source>
        <dbReference type="PROSITE" id="PS50089"/>
    </source>
</evidence>
<comment type="similarity">
    <text evidence="2">Belongs to the JARID1 histone demethylase family.</text>
</comment>